<evidence type="ECO:0000259" key="5">
    <source>
        <dbReference type="PROSITE" id="PS50931"/>
    </source>
</evidence>
<sequence>MDVEIRHLRMLVTIADAGSVTAASKRLGLSQPALTAQLQRIERNLGGSLFVRRTDGSVPTPLGQDVLNHARAVLCGMQSIRQRVAQHSGQPPAGMPVRIGGYCGFLHVHVARWISEAPWATGVRVWEELVPQSTVDMVARGDLDMALFYEWPGGEVTLPPGVRGEAIYPDEPVFVIMAHDHPLAKRKSVTLTDIADHPWADEPPGLTPWSVYRQQVCHRAGVLLDQQHHSVYVPTVHQLVLARLAVAPAIATARDLPGRMVVRSLDGNPMRQTLKLVYRTEGTVAAHIEELTHQIVLAYAARAHCSTAFGHWWSDQGRHLAPSF</sequence>
<dbReference type="InterPro" id="IPR005119">
    <property type="entry name" value="LysR_subst-bd"/>
</dbReference>
<protein>
    <recommendedName>
        <fullName evidence="5">HTH lysR-type domain-containing protein</fullName>
    </recommendedName>
</protein>
<dbReference type="InterPro" id="IPR000847">
    <property type="entry name" value="LysR_HTH_N"/>
</dbReference>
<dbReference type="Pfam" id="PF00126">
    <property type="entry name" value="HTH_1"/>
    <property type="match status" value="1"/>
</dbReference>
<dbReference type="AlphaFoldDB" id="A0A0N9IEU0"/>
<evidence type="ECO:0000256" key="4">
    <source>
        <dbReference type="ARBA" id="ARBA00023163"/>
    </source>
</evidence>
<keyword evidence="3" id="KW-0238">DNA-binding</keyword>
<proteinExistence type="inferred from homology"/>
<dbReference type="KEGG" id="kphy:AOZ06_24215"/>
<accession>A0A0N9IEU0</accession>
<dbReference type="OrthoDB" id="3171102at2"/>
<feature type="domain" description="HTH lysR-type" evidence="5">
    <location>
        <begin position="3"/>
        <end position="60"/>
    </location>
</feature>
<dbReference type="PRINTS" id="PR00039">
    <property type="entry name" value="HTHLYSR"/>
</dbReference>
<dbReference type="GO" id="GO:0003677">
    <property type="term" value="F:DNA binding"/>
    <property type="evidence" value="ECO:0007669"/>
    <property type="project" value="UniProtKB-KW"/>
</dbReference>
<keyword evidence="4" id="KW-0804">Transcription</keyword>
<evidence type="ECO:0000256" key="2">
    <source>
        <dbReference type="ARBA" id="ARBA00023015"/>
    </source>
</evidence>
<dbReference type="Gene3D" id="3.40.190.10">
    <property type="entry name" value="Periplasmic binding protein-like II"/>
    <property type="match status" value="2"/>
</dbReference>
<evidence type="ECO:0000256" key="3">
    <source>
        <dbReference type="ARBA" id="ARBA00023125"/>
    </source>
</evidence>
<dbReference type="SUPFAM" id="SSF46785">
    <property type="entry name" value="Winged helix' DNA-binding domain"/>
    <property type="match status" value="1"/>
</dbReference>
<comment type="similarity">
    <text evidence="1">Belongs to the LysR transcriptional regulatory family.</text>
</comment>
<dbReference type="SUPFAM" id="SSF53850">
    <property type="entry name" value="Periplasmic binding protein-like II"/>
    <property type="match status" value="1"/>
</dbReference>
<dbReference type="InterPro" id="IPR036390">
    <property type="entry name" value="WH_DNA-bd_sf"/>
</dbReference>
<keyword evidence="7" id="KW-1185">Reference proteome</keyword>
<dbReference type="GO" id="GO:0003700">
    <property type="term" value="F:DNA-binding transcription factor activity"/>
    <property type="evidence" value="ECO:0007669"/>
    <property type="project" value="InterPro"/>
</dbReference>
<dbReference type="InterPro" id="IPR036388">
    <property type="entry name" value="WH-like_DNA-bd_sf"/>
</dbReference>
<dbReference type="Pfam" id="PF03466">
    <property type="entry name" value="LysR_substrate"/>
    <property type="match status" value="1"/>
</dbReference>
<dbReference type="STRING" id="860235.AOZ06_24215"/>
<evidence type="ECO:0000313" key="6">
    <source>
        <dbReference type="EMBL" id="ALG15024.1"/>
    </source>
</evidence>
<reference evidence="6 7" key="1">
    <citation type="submission" date="2015-07" db="EMBL/GenBank/DDBJ databases">
        <title>Genome sequencing of Kibdelosporangium phytohabitans.</title>
        <authorList>
            <person name="Qin S."/>
            <person name="Xing K."/>
        </authorList>
    </citation>
    <scope>NUCLEOTIDE SEQUENCE [LARGE SCALE GENOMIC DNA]</scope>
    <source>
        <strain evidence="6 7">KLBMP1111</strain>
    </source>
</reference>
<dbReference type="Gene3D" id="1.10.10.10">
    <property type="entry name" value="Winged helix-like DNA-binding domain superfamily/Winged helix DNA-binding domain"/>
    <property type="match status" value="1"/>
</dbReference>
<evidence type="ECO:0000256" key="1">
    <source>
        <dbReference type="ARBA" id="ARBA00009437"/>
    </source>
</evidence>
<name>A0A0N9IEU0_9PSEU</name>
<keyword evidence="2" id="KW-0805">Transcription regulation</keyword>
<dbReference type="PANTHER" id="PTHR30346">
    <property type="entry name" value="TRANSCRIPTIONAL DUAL REGULATOR HCAR-RELATED"/>
    <property type="match status" value="1"/>
</dbReference>
<dbReference type="GO" id="GO:0032993">
    <property type="term" value="C:protein-DNA complex"/>
    <property type="evidence" value="ECO:0007669"/>
    <property type="project" value="TreeGrafter"/>
</dbReference>
<evidence type="ECO:0000313" key="7">
    <source>
        <dbReference type="Proteomes" id="UP000063699"/>
    </source>
</evidence>
<organism evidence="6 7">
    <name type="scientific">Kibdelosporangium phytohabitans</name>
    <dbReference type="NCBI Taxonomy" id="860235"/>
    <lineage>
        <taxon>Bacteria</taxon>
        <taxon>Bacillati</taxon>
        <taxon>Actinomycetota</taxon>
        <taxon>Actinomycetes</taxon>
        <taxon>Pseudonocardiales</taxon>
        <taxon>Pseudonocardiaceae</taxon>
        <taxon>Kibdelosporangium</taxon>
    </lineage>
</organism>
<dbReference type="EMBL" id="CP012752">
    <property type="protein sequence ID" value="ALG15024.1"/>
    <property type="molecule type" value="Genomic_DNA"/>
</dbReference>
<dbReference type="PROSITE" id="PS50931">
    <property type="entry name" value="HTH_LYSR"/>
    <property type="match status" value="1"/>
</dbReference>
<dbReference type="PANTHER" id="PTHR30346:SF30">
    <property type="entry name" value="SMALL NEUTRAL PROTEASE REGULATORY PROTEIN"/>
    <property type="match status" value="1"/>
</dbReference>
<gene>
    <name evidence="6" type="ORF">AOZ06_24215</name>
</gene>
<dbReference type="Proteomes" id="UP000063699">
    <property type="component" value="Chromosome"/>
</dbReference>